<comment type="subunit">
    <text evidence="2 7">Homodimer.</text>
</comment>
<evidence type="ECO:0000256" key="1">
    <source>
        <dbReference type="ARBA" id="ARBA00006915"/>
    </source>
</evidence>
<evidence type="ECO:0000256" key="5">
    <source>
        <dbReference type="ARBA" id="ARBA00022679"/>
    </source>
</evidence>
<dbReference type="Pfam" id="PF02885">
    <property type="entry name" value="Glycos_trans_3N"/>
    <property type="match status" value="1"/>
</dbReference>
<dbReference type="SUPFAM" id="SSF52418">
    <property type="entry name" value="Nucleoside phosphorylase/phosphoribosyltransferase catalytic domain"/>
    <property type="match status" value="1"/>
</dbReference>
<organism evidence="9 10">
    <name type="scientific">Vreelandella malpeensis</name>
    <dbReference type="NCBI Taxonomy" id="1172368"/>
    <lineage>
        <taxon>Bacteria</taxon>
        <taxon>Pseudomonadati</taxon>
        <taxon>Pseudomonadota</taxon>
        <taxon>Gammaproteobacteria</taxon>
        <taxon>Oceanospirillales</taxon>
        <taxon>Halomonadaceae</taxon>
        <taxon>Vreelandella</taxon>
    </lineage>
</organism>
<name>A0ABS8DPI6_9GAMM</name>
<dbReference type="SUPFAM" id="SSF54680">
    <property type="entry name" value="Pyrimidine nucleoside phosphorylase C-terminal domain"/>
    <property type="match status" value="1"/>
</dbReference>
<comment type="pathway">
    <text evidence="7">Pyrimidine metabolism; dTMP biosynthesis via salvage pathway; dTMP from thymine: step 1/2.</text>
</comment>
<evidence type="ECO:0000256" key="3">
    <source>
        <dbReference type="ARBA" id="ARBA00011892"/>
    </source>
</evidence>
<dbReference type="InterPro" id="IPR000312">
    <property type="entry name" value="Glycosyl_Trfase_fam3"/>
</dbReference>
<dbReference type="PANTHER" id="PTHR10515:SF0">
    <property type="entry name" value="THYMIDINE PHOSPHORYLASE"/>
    <property type="match status" value="1"/>
</dbReference>
<evidence type="ECO:0000256" key="7">
    <source>
        <dbReference type="HAMAP-Rule" id="MF_01628"/>
    </source>
</evidence>
<protein>
    <recommendedName>
        <fullName evidence="3 7">Thymidine phosphorylase</fullName>
        <ecNumber evidence="3 7">2.4.2.4</ecNumber>
    </recommendedName>
    <alternativeName>
        <fullName evidence="7">TdRPase</fullName>
    </alternativeName>
</protein>
<dbReference type="HAMAP" id="MF_01628">
    <property type="entry name" value="Thymid_phosp"/>
    <property type="match status" value="1"/>
</dbReference>
<dbReference type="InterPro" id="IPR013465">
    <property type="entry name" value="Thymidine_Pase"/>
</dbReference>
<keyword evidence="4 7" id="KW-0328">Glycosyltransferase</keyword>
<comment type="catalytic activity">
    <reaction evidence="6 7">
        <text>thymidine + phosphate = 2-deoxy-alpha-D-ribose 1-phosphate + thymine</text>
        <dbReference type="Rhea" id="RHEA:16037"/>
        <dbReference type="ChEBI" id="CHEBI:17748"/>
        <dbReference type="ChEBI" id="CHEBI:17821"/>
        <dbReference type="ChEBI" id="CHEBI:43474"/>
        <dbReference type="ChEBI" id="CHEBI:57259"/>
        <dbReference type="EC" id="2.4.2.4"/>
    </reaction>
</comment>
<dbReference type="Pfam" id="PF07831">
    <property type="entry name" value="PYNP_C"/>
    <property type="match status" value="1"/>
</dbReference>
<evidence type="ECO:0000256" key="2">
    <source>
        <dbReference type="ARBA" id="ARBA00011738"/>
    </source>
</evidence>
<dbReference type="PANTHER" id="PTHR10515">
    <property type="entry name" value="THYMIDINE PHOSPHORYLASE"/>
    <property type="match status" value="1"/>
</dbReference>
<dbReference type="Gene3D" id="1.20.970.10">
    <property type="entry name" value="Transferase, Pyrimidine Nucleoside Phosphorylase, Chain C"/>
    <property type="match status" value="1"/>
</dbReference>
<dbReference type="InterPro" id="IPR036566">
    <property type="entry name" value="PYNP-like_C_sf"/>
</dbReference>
<gene>
    <name evidence="7 9" type="primary">deoA</name>
    <name evidence="9" type="ORF">GEV37_01375</name>
</gene>
<keyword evidence="5 7" id="KW-0808">Transferase</keyword>
<dbReference type="GO" id="GO:0009032">
    <property type="term" value="F:thymidine phosphorylase activity"/>
    <property type="evidence" value="ECO:0007669"/>
    <property type="project" value="UniProtKB-EC"/>
</dbReference>
<comment type="function">
    <text evidence="7">The enzymes which catalyze the reversible phosphorolysis of pyrimidine nucleosides are involved in the degradation of these compounds and in their utilization as carbon and energy sources, or in the rescue of pyrimidine bases for nucleotide synthesis.</text>
</comment>
<dbReference type="InterPro" id="IPR017459">
    <property type="entry name" value="Glycosyl_Trfase_fam3_N_dom"/>
</dbReference>
<dbReference type="InterPro" id="IPR018090">
    <property type="entry name" value="Pyrmidine_PPas_bac/euk"/>
</dbReference>
<dbReference type="InterPro" id="IPR013102">
    <property type="entry name" value="PYNP_C"/>
</dbReference>
<comment type="similarity">
    <text evidence="1 7">Belongs to the thymidine/pyrimidine-nucleoside phosphorylase family.</text>
</comment>
<dbReference type="EMBL" id="WHVL01000001">
    <property type="protein sequence ID" value="MCB8887780.1"/>
    <property type="molecule type" value="Genomic_DNA"/>
</dbReference>
<dbReference type="Gene3D" id="3.90.1170.30">
    <property type="entry name" value="Pyrimidine nucleoside phosphorylase-like, C-terminal domain"/>
    <property type="match status" value="1"/>
</dbReference>
<dbReference type="NCBIfam" id="TIGR02643">
    <property type="entry name" value="T_phosphoryl"/>
    <property type="match status" value="1"/>
</dbReference>
<dbReference type="SUPFAM" id="SSF47648">
    <property type="entry name" value="Nucleoside phosphorylase/phosphoribosyltransferase N-terminal domain"/>
    <property type="match status" value="1"/>
</dbReference>
<dbReference type="Proteomes" id="UP001319882">
    <property type="component" value="Unassembled WGS sequence"/>
</dbReference>
<evidence type="ECO:0000313" key="10">
    <source>
        <dbReference type="Proteomes" id="UP001319882"/>
    </source>
</evidence>
<sequence>MAHLLPQEFIRLKRDAQTLPLEEIKHFVQGIADDRISDAQIGAFTMAVYLNGMSREEVVALTTATRDSGHVMQWDSLNLPGPVVDKHSTGGVGDLVSLVLGPWVAACGAFVPMISGRGLGHTGGTLDKLESIPGYDPYPAPERFGQIVQSTGVAIIGQTGNLAPADKRIYGVRDITATVESIPLITASILGKKLASGLDALVMDVKVGSGAFMPTPQKSRELAESIANVATQAGTPTTALLTDMSQPLAPCAGNAVEIVETLSLLRGERPQSRVMQVTRELAVEMLLAGKLAQSRDDALAKLEKALTSGAAAEVFARMVAELGGPKDFMERSEHYLPKANVVQPVYADNAGVVSRIDTRAVGMSVVELGGGRLRNDAKVDHSVGFSAIAEIGDRVDADTPLAFVHAANEDAARRAAEQLKAAINLGQSPVEADTLIQDTFRGEA</sequence>
<dbReference type="NCBIfam" id="TIGR02644">
    <property type="entry name" value="Y_phosphoryl"/>
    <property type="match status" value="1"/>
</dbReference>
<dbReference type="RefSeq" id="WP_227388378.1">
    <property type="nucleotide sequence ID" value="NZ_JBHSCJ010000003.1"/>
</dbReference>
<dbReference type="InterPro" id="IPR035902">
    <property type="entry name" value="Nuc_phospho_transferase"/>
</dbReference>
<dbReference type="InterPro" id="IPR000053">
    <property type="entry name" value="Thymidine/pyrmidine_PPase"/>
</dbReference>
<dbReference type="PROSITE" id="PS00647">
    <property type="entry name" value="THYMID_PHOSPHORYLASE"/>
    <property type="match status" value="1"/>
</dbReference>
<dbReference type="Gene3D" id="3.40.1030.10">
    <property type="entry name" value="Nucleoside phosphorylase/phosphoribosyltransferase catalytic domain"/>
    <property type="match status" value="1"/>
</dbReference>
<proteinExistence type="inferred from homology"/>
<dbReference type="Pfam" id="PF00591">
    <property type="entry name" value="Glycos_transf_3"/>
    <property type="match status" value="1"/>
</dbReference>
<keyword evidence="10" id="KW-1185">Reference proteome</keyword>
<evidence type="ECO:0000256" key="6">
    <source>
        <dbReference type="ARBA" id="ARBA00048550"/>
    </source>
</evidence>
<evidence type="ECO:0000256" key="4">
    <source>
        <dbReference type="ARBA" id="ARBA00022676"/>
    </source>
</evidence>
<evidence type="ECO:0000259" key="8">
    <source>
        <dbReference type="SMART" id="SM00941"/>
    </source>
</evidence>
<dbReference type="PIRSF" id="PIRSF000478">
    <property type="entry name" value="TP_PyNP"/>
    <property type="match status" value="1"/>
</dbReference>
<dbReference type="SMART" id="SM00941">
    <property type="entry name" value="PYNP_C"/>
    <property type="match status" value="1"/>
</dbReference>
<reference evidence="9 10" key="1">
    <citation type="journal article" date="2021" name="Sci. Rep.">
        <title>Genome analysis of a halophilic bacterium Halomonas malpeensis YU-PRIM-29(T) reveals its exopolysaccharide and pigment producing capabilities.</title>
        <authorList>
            <person name="Athmika"/>
            <person name="Ghate S.D."/>
            <person name="Arun A.B."/>
            <person name="Rao S.S."/>
            <person name="Kumar S.T.A."/>
            <person name="Kandiyil M.K."/>
            <person name="Saptami K."/>
            <person name="Rekha P.D."/>
        </authorList>
    </citation>
    <scope>NUCLEOTIDE SEQUENCE [LARGE SCALE GENOMIC DNA]</scope>
    <source>
        <strain evidence="10">prim 29</strain>
    </source>
</reference>
<accession>A0ABS8DPI6</accession>
<feature type="domain" description="Pyrimidine nucleoside phosphorylase C-terminal" evidence="8">
    <location>
        <begin position="352"/>
        <end position="426"/>
    </location>
</feature>
<dbReference type="EC" id="2.4.2.4" evidence="3 7"/>
<dbReference type="InterPro" id="IPR017872">
    <property type="entry name" value="Pyrmidine_PPase_CS"/>
</dbReference>
<dbReference type="InterPro" id="IPR036320">
    <property type="entry name" value="Glycosyl_Trfase_fam3_N_dom_sf"/>
</dbReference>
<comment type="caution">
    <text evidence="9">The sequence shown here is derived from an EMBL/GenBank/DDBJ whole genome shotgun (WGS) entry which is preliminary data.</text>
</comment>
<dbReference type="NCBIfam" id="NF004490">
    <property type="entry name" value="PRK05820.1"/>
    <property type="match status" value="1"/>
</dbReference>
<evidence type="ECO:0000313" key="9">
    <source>
        <dbReference type="EMBL" id="MCB8887780.1"/>
    </source>
</evidence>